<evidence type="ECO:0000256" key="6">
    <source>
        <dbReference type="ARBA" id="ARBA00022741"/>
    </source>
</evidence>
<keyword evidence="6" id="KW-0547">Nucleotide-binding</keyword>
<keyword evidence="8" id="KW-1278">Translocase</keyword>
<evidence type="ECO:0000256" key="4">
    <source>
        <dbReference type="ARBA" id="ARBA00022597"/>
    </source>
</evidence>
<dbReference type="InterPro" id="IPR050107">
    <property type="entry name" value="ABC_carbohydrate_import_ATPase"/>
</dbReference>
<dbReference type="InterPro" id="IPR003593">
    <property type="entry name" value="AAA+_ATPase"/>
</dbReference>
<keyword evidence="12" id="KW-1185">Reference proteome</keyword>
<evidence type="ECO:0000313" key="12">
    <source>
        <dbReference type="Proteomes" id="UP001081283"/>
    </source>
</evidence>
<dbReference type="PANTHER" id="PTHR43790:SF3">
    <property type="entry name" value="D-ALLOSE IMPORT ATP-BINDING PROTEIN ALSA-RELATED"/>
    <property type="match status" value="1"/>
</dbReference>
<evidence type="ECO:0000259" key="10">
    <source>
        <dbReference type="PROSITE" id="PS50893"/>
    </source>
</evidence>
<evidence type="ECO:0000256" key="8">
    <source>
        <dbReference type="ARBA" id="ARBA00022967"/>
    </source>
</evidence>
<feature type="domain" description="ABC transporter" evidence="10">
    <location>
        <begin position="25"/>
        <end position="261"/>
    </location>
</feature>
<dbReference type="PROSITE" id="PS00211">
    <property type="entry name" value="ABC_TRANSPORTER_1"/>
    <property type="match status" value="1"/>
</dbReference>
<dbReference type="Proteomes" id="UP001081283">
    <property type="component" value="Unassembled WGS sequence"/>
</dbReference>
<dbReference type="RefSeq" id="WP_267611966.1">
    <property type="nucleotide sequence ID" value="NZ_JAOVZQ010000001.1"/>
</dbReference>
<dbReference type="InterPro" id="IPR003439">
    <property type="entry name" value="ABC_transporter-like_ATP-bd"/>
</dbReference>
<reference evidence="11" key="1">
    <citation type="submission" date="2022-10" db="EMBL/GenBank/DDBJ databases">
        <title>Hoeflea sp. J2-29, isolated from marine algae.</title>
        <authorList>
            <person name="Kristyanto S."/>
            <person name="Kim J.M."/>
            <person name="Jeon C.O."/>
        </authorList>
    </citation>
    <scope>NUCLEOTIDE SEQUENCE</scope>
    <source>
        <strain evidence="11">J2-29</strain>
    </source>
</reference>
<sequence>MLADTQDARARATDAPTQAAAQPLLSLRGVSKIFPGVKALSDVALDLYPGQVTALVGENGAGKSTIVKILTGIYQPDGGTISMDGRPVHFGDAHAASAAGVTAIHQETVLFDDLPVGENIFIGHEPRTRFGLIDTKAMRIQARALLHKVGADIDPRVRLRDLGIANKHMVAIARALSIEARVVIMDEPTAALSHKEIAELYELVERLKADGKAILFISHKFDEIFRIADRYTVFRDGELVSDGLIGDVSEDELVRMMVGRTVGQIFPKKQVPIGDEILTVAGYSHPTEFEDIGFKLRQGEILGFYGLVGAGRSEFMQSLFGITKPSKGAIRIAGEIRVIRSPAEAIESGIVYVPEDRGKQGAVIGLPIFQNVTLPSLHRTSRRGFLKLAEEFKLTREYTSRLDLRAASLDQDIGNLSGGNQQKVVIAKWLATEPRVIILDEPTKGIDIGSKAAVHEFMTELAAKGLAVIMVSSELPEIMGMSDRVIVMRDGRIAGEFEREDITAEGLVRAAAGLGAGAGA</sequence>
<comment type="caution">
    <text evidence="11">The sequence shown here is derived from an EMBL/GenBank/DDBJ whole genome shotgun (WGS) entry which is preliminary data.</text>
</comment>
<keyword evidence="2" id="KW-0813">Transport</keyword>
<evidence type="ECO:0000256" key="1">
    <source>
        <dbReference type="ARBA" id="ARBA00005417"/>
    </source>
</evidence>
<dbReference type="CDD" id="cd03215">
    <property type="entry name" value="ABC_Carb_Monos_II"/>
    <property type="match status" value="1"/>
</dbReference>
<evidence type="ECO:0000256" key="3">
    <source>
        <dbReference type="ARBA" id="ARBA00022475"/>
    </source>
</evidence>
<keyword evidence="7 11" id="KW-0067">ATP-binding</keyword>
<dbReference type="GO" id="GO:0005524">
    <property type="term" value="F:ATP binding"/>
    <property type="evidence" value="ECO:0007669"/>
    <property type="project" value="UniProtKB-KW"/>
</dbReference>
<comment type="similarity">
    <text evidence="1">Belongs to the ABC transporter superfamily.</text>
</comment>
<accession>A0ABT3YDR3</accession>
<dbReference type="Pfam" id="PF00005">
    <property type="entry name" value="ABC_tran"/>
    <property type="match status" value="2"/>
</dbReference>
<evidence type="ECO:0000256" key="9">
    <source>
        <dbReference type="ARBA" id="ARBA00023136"/>
    </source>
</evidence>
<dbReference type="EMBL" id="JAOVZQ010000001">
    <property type="protein sequence ID" value="MCY0094028.1"/>
    <property type="molecule type" value="Genomic_DNA"/>
</dbReference>
<keyword evidence="3" id="KW-1003">Cell membrane</keyword>
<keyword evidence="9" id="KW-0472">Membrane</keyword>
<gene>
    <name evidence="11" type="ORF">OEG82_08345</name>
</gene>
<name>A0ABT3YDR3_9HYPH</name>
<dbReference type="CDD" id="cd03216">
    <property type="entry name" value="ABC_Carb_Monos_I"/>
    <property type="match status" value="1"/>
</dbReference>
<organism evidence="11 12">
    <name type="scientific">Hoeflea ulvae</name>
    <dbReference type="NCBI Taxonomy" id="2983764"/>
    <lineage>
        <taxon>Bacteria</taxon>
        <taxon>Pseudomonadati</taxon>
        <taxon>Pseudomonadota</taxon>
        <taxon>Alphaproteobacteria</taxon>
        <taxon>Hyphomicrobiales</taxon>
        <taxon>Rhizobiaceae</taxon>
        <taxon>Hoeflea</taxon>
    </lineage>
</organism>
<evidence type="ECO:0000256" key="2">
    <source>
        <dbReference type="ARBA" id="ARBA00022448"/>
    </source>
</evidence>
<feature type="domain" description="ABC transporter" evidence="10">
    <location>
        <begin position="273"/>
        <end position="515"/>
    </location>
</feature>
<dbReference type="SMART" id="SM00382">
    <property type="entry name" value="AAA"/>
    <property type="match status" value="2"/>
</dbReference>
<protein>
    <submittedName>
        <fullName evidence="11">Sugar ABC transporter ATP-binding protein</fullName>
    </submittedName>
</protein>
<evidence type="ECO:0000313" key="11">
    <source>
        <dbReference type="EMBL" id="MCY0094028.1"/>
    </source>
</evidence>
<dbReference type="InterPro" id="IPR027417">
    <property type="entry name" value="P-loop_NTPase"/>
</dbReference>
<dbReference type="SUPFAM" id="SSF52540">
    <property type="entry name" value="P-loop containing nucleoside triphosphate hydrolases"/>
    <property type="match status" value="2"/>
</dbReference>
<dbReference type="InterPro" id="IPR017871">
    <property type="entry name" value="ABC_transporter-like_CS"/>
</dbReference>
<dbReference type="Gene3D" id="3.40.50.300">
    <property type="entry name" value="P-loop containing nucleotide triphosphate hydrolases"/>
    <property type="match status" value="2"/>
</dbReference>
<proteinExistence type="inferred from homology"/>
<evidence type="ECO:0000256" key="5">
    <source>
        <dbReference type="ARBA" id="ARBA00022737"/>
    </source>
</evidence>
<keyword evidence="5" id="KW-0677">Repeat</keyword>
<evidence type="ECO:0000256" key="7">
    <source>
        <dbReference type="ARBA" id="ARBA00022840"/>
    </source>
</evidence>
<dbReference type="PANTHER" id="PTHR43790">
    <property type="entry name" value="CARBOHYDRATE TRANSPORT ATP-BINDING PROTEIN MG119-RELATED"/>
    <property type="match status" value="1"/>
</dbReference>
<dbReference type="PROSITE" id="PS50893">
    <property type="entry name" value="ABC_TRANSPORTER_2"/>
    <property type="match status" value="2"/>
</dbReference>
<keyword evidence="4" id="KW-0762">Sugar transport</keyword>